<accession>A0AAE1QL87</accession>
<keyword evidence="2" id="KW-1185">Reference proteome</keyword>
<name>A0AAE1QL87_9EUCA</name>
<comment type="caution">
    <text evidence="1">The sequence shown here is derived from an EMBL/GenBank/DDBJ whole genome shotgun (WGS) entry which is preliminary data.</text>
</comment>
<evidence type="ECO:0000313" key="2">
    <source>
        <dbReference type="Proteomes" id="UP001292094"/>
    </source>
</evidence>
<dbReference type="EMBL" id="JAWZYT010000072">
    <property type="protein sequence ID" value="KAK4328526.1"/>
    <property type="molecule type" value="Genomic_DNA"/>
</dbReference>
<organism evidence="1 2">
    <name type="scientific">Petrolisthes manimaculis</name>
    <dbReference type="NCBI Taxonomy" id="1843537"/>
    <lineage>
        <taxon>Eukaryota</taxon>
        <taxon>Metazoa</taxon>
        <taxon>Ecdysozoa</taxon>
        <taxon>Arthropoda</taxon>
        <taxon>Crustacea</taxon>
        <taxon>Multicrustacea</taxon>
        <taxon>Malacostraca</taxon>
        <taxon>Eumalacostraca</taxon>
        <taxon>Eucarida</taxon>
        <taxon>Decapoda</taxon>
        <taxon>Pleocyemata</taxon>
        <taxon>Anomura</taxon>
        <taxon>Galatheoidea</taxon>
        <taxon>Porcellanidae</taxon>
        <taxon>Petrolisthes</taxon>
    </lineage>
</organism>
<evidence type="ECO:0000313" key="1">
    <source>
        <dbReference type="EMBL" id="KAK4328526.1"/>
    </source>
</evidence>
<proteinExistence type="predicted"/>
<sequence length="109" mass="12685">MISKDTVKQFVDHELAAHSTRRGLLAPGLTTLQRLTRIQQSKLKARSENDILTVMWLDAKLKRYMGTTVEYHRVEEAFHVNCACVCDKLMYKPIDELLAVFLVLLYREF</sequence>
<dbReference type="Proteomes" id="UP001292094">
    <property type="component" value="Unassembled WGS sequence"/>
</dbReference>
<dbReference type="AlphaFoldDB" id="A0AAE1QL87"/>
<protein>
    <submittedName>
        <fullName evidence="1">Uncharacterized protein</fullName>
    </submittedName>
</protein>
<gene>
    <name evidence="1" type="ORF">Pmani_001003</name>
</gene>
<reference evidence="1" key="1">
    <citation type="submission" date="2023-11" db="EMBL/GenBank/DDBJ databases">
        <title>Genome assemblies of two species of porcelain crab, Petrolisthes cinctipes and Petrolisthes manimaculis (Anomura: Porcellanidae).</title>
        <authorList>
            <person name="Angst P."/>
        </authorList>
    </citation>
    <scope>NUCLEOTIDE SEQUENCE</scope>
    <source>
        <strain evidence="1">PB745_02</strain>
        <tissue evidence="1">Gill</tissue>
    </source>
</reference>